<dbReference type="AlphaFoldDB" id="A0AAE3ET98"/>
<keyword evidence="3" id="KW-0808">Transferase</keyword>
<dbReference type="InterPro" id="IPR003594">
    <property type="entry name" value="HATPase_dom"/>
</dbReference>
<dbReference type="PANTHER" id="PTHR42878">
    <property type="entry name" value="TWO-COMPONENT HISTIDINE KINASE"/>
    <property type="match status" value="1"/>
</dbReference>
<proteinExistence type="predicted"/>
<dbReference type="CDD" id="cd00075">
    <property type="entry name" value="HATPase"/>
    <property type="match status" value="1"/>
</dbReference>
<accession>A0AAE3ET98</accession>
<dbReference type="EMBL" id="JAIRBC010000005">
    <property type="protein sequence ID" value="MCG2460075.1"/>
    <property type="molecule type" value="Genomic_DNA"/>
</dbReference>
<dbReference type="RefSeq" id="WP_317901215.1">
    <property type="nucleotide sequence ID" value="NZ_JAIRBC010000005.1"/>
</dbReference>
<dbReference type="InterPro" id="IPR005467">
    <property type="entry name" value="His_kinase_dom"/>
</dbReference>
<dbReference type="PROSITE" id="PS50109">
    <property type="entry name" value="HIS_KIN"/>
    <property type="match status" value="1"/>
</dbReference>
<dbReference type="GO" id="GO:0007234">
    <property type="term" value="P:osmosensory signaling via phosphorelay pathway"/>
    <property type="evidence" value="ECO:0007669"/>
    <property type="project" value="TreeGrafter"/>
</dbReference>
<keyword evidence="7" id="KW-0902">Two-component regulatory system</keyword>
<keyword evidence="6" id="KW-0067">ATP-binding</keyword>
<name>A0AAE3ET98_9FLAO</name>
<evidence type="ECO:0000256" key="2">
    <source>
        <dbReference type="ARBA" id="ARBA00012438"/>
    </source>
</evidence>
<evidence type="ECO:0000256" key="4">
    <source>
        <dbReference type="ARBA" id="ARBA00022741"/>
    </source>
</evidence>
<dbReference type="PRINTS" id="PR00344">
    <property type="entry name" value="BCTRLSENSOR"/>
</dbReference>
<sequence length="447" mass="50633">MAYKKYKAGLLVRLAALFLCLTALAFAIPLKNTFYIVLAILGILIISSHLYHYMARRFAQMDDFFESVKYRDFSRWFNDRTGPEDMRQLYKGFNEVNRTIKQINKEKEAQHLYLQKILEMVDTAIIAYEISTGNVLWINEAFMELLNVPAFKKMTFLENRKPELYHAIFGTSPIQSGTMDIEVENERTKVLVADSIFILGEETFKLIALQNVDATVNETESEAWKKLLSVMTHEIMNSIAPISSLAETLQDQVGRTKENPSTHPLDIEDLDAGIESIKKRSEGLMMFAKTYRSLNKVTHLNLGTVMVGHMFDNIGNLIQPSLEKKKVALIFALDNKDLQIKIDTYLIEQVLINLILNAVEACEGKDNPKITVAAKRNNKEKTILKVTDNGSGIPREIMDQIFVPFFTTKKSGSGIGLSLSKQIMLLHKGRIHINSEEGKGTAVSLIF</sequence>
<dbReference type="InterPro" id="IPR036890">
    <property type="entry name" value="HATPase_C_sf"/>
</dbReference>
<dbReference type="GO" id="GO:0004673">
    <property type="term" value="F:protein histidine kinase activity"/>
    <property type="evidence" value="ECO:0007669"/>
    <property type="project" value="UniProtKB-EC"/>
</dbReference>
<comment type="caution">
    <text evidence="10">The sequence shown here is derived from an EMBL/GenBank/DDBJ whole genome shotgun (WGS) entry which is preliminary data.</text>
</comment>
<organism evidence="10 11">
    <name type="scientific">Cerina litoralis</name>
    <dbReference type="NCBI Taxonomy" id="2874477"/>
    <lineage>
        <taxon>Bacteria</taxon>
        <taxon>Pseudomonadati</taxon>
        <taxon>Bacteroidota</taxon>
        <taxon>Flavobacteriia</taxon>
        <taxon>Flavobacteriales</taxon>
        <taxon>Flavobacteriaceae</taxon>
        <taxon>Cerina</taxon>
    </lineage>
</organism>
<evidence type="ECO:0000256" key="3">
    <source>
        <dbReference type="ARBA" id="ARBA00022679"/>
    </source>
</evidence>
<evidence type="ECO:0000313" key="10">
    <source>
        <dbReference type="EMBL" id="MCG2460075.1"/>
    </source>
</evidence>
<dbReference type="InterPro" id="IPR050351">
    <property type="entry name" value="BphY/WalK/GraS-like"/>
</dbReference>
<dbReference type="InterPro" id="IPR004358">
    <property type="entry name" value="Sig_transdc_His_kin-like_C"/>
</dbReference>
<feature type="domain" description="Histidine kinase" evidence="9">
    <location>
        <begin position="230"/>
        <end position="447"/>
    </location>
</feature>
<protein>
    <recommendedName>
        <fullName evidence="2">histidine kinase</fullName>
        <ecNumber evidence="2">2.7.13.3</ecNumber>
    </recommendedName>
</protein>
<keyword evidence="4" id="KW-0547">Nucleotide-binding</keyword>
<dbReference type="SMART" id="SM00387">
    <property type="entry name" value="HATPase_c"/>
    <property type="match status" value="1"/>
</dbReference>
<dbReference type="PANTHER" id="PTHR42878:SF7">
    <property type="entry name" value="SENSOR HISTIDINE KINASE GLRK"/>
    <property type="match status" value="1"/>
</dbReference>
<evidence type="ECO:0000259" key="9">
    <source>
        <dbReference type="PROSITE" id="PS50109"/>
    </source>
</evidence>
<evidence type="ECO:0000256" key="5">
    <source>
        <dbReference type="ARBA" id="ARBA00022777"/>
    </source>
</evidence>
<evidence type="ECO:0000256" key="7">
    <source>
        <dbReference type="ARBA" id="ARBA00023012"/>
    </source>
</evidence>
<evidence type="ECO:0000256" key="6">
    <source>
        <dbReference type="ARBA" id="ARBA00022840"/>
    </source>
</evidence>
<comment type="catalytic activity">
    <reaction evidence="1">
        <text>ATP + protein L-histidine = ADP + protein N-phospho-L-histidine.</text>
        <dbReference type="EC" id="2.7.13.3"/>
    </reaction>
</comment>
<dbReference type="Gene3D" id="3.30.565.10">
    <property type="entry name" value="Histidine kinase-like ATPase, C-terminal domain"/>
    <property type="match status" value="1"/>
</dbReference>
<dbReference type="GO" id="GO:0030295">
    <property type="term" value="F:protein kinase activator activity"/>
    <property type="evidence" value="ECO:0007669"/>
    <property type="project" value="TreeGrafter"/>
</dbReference>
<keyword evidence="5" id="KW-0418">Kinase</keyword>
<feature type="transmembrane region" description="Helical" evidence="8">
    <location>
        <begin position="35"/>
        <end position="54"/>
    </location>
</feature>
<keyword evidence="8" id="KW-0812">Transmembrane</keyword>
<dbReference type="GO" id="GO:0005524">
    <property type="term" value="F:ATP binding"/>
    <property type="evidence" value="ECO:0007669"/>
    <property type="project" value="UniProtKB-KW"/>
</dbReference>
<dbReference type="Pfam" id="PF02518">
    <property type="entry name" value="HATPase_c"/>
    <property type="match status" value="1"/>
</dbReference>
<dbReference type="EC" id="2.7.13.3" evidence="2"/>
<keyword evidence="8" id="KW-1133">Transmembrane helix</keyword>
<keyword evidence="8" id="KW-0472">Membrane</keyword>
<dbReference type="Proteomes" id="UP001200642">
    <property type="component" value="Unassembled WGS sequence"/>
</dbReference>
<evidence type="ECO:0000256" key="1">
    <source>
        <dbReference type="ARBA" id="ARBA00000085"/>
    </source>
</evidence>
<keyword evidence="11" id="KW-1185">Reference proteome</keyword>
<dbReference type="GO" id="GO:0000156">
    <property type="term" value="F:phosphorelay response regulator activity"/>
    <property type="evidence" value="ECO:0007669"/>
    <property type="project" value="TreeGrafter"/>
</dbReference>
<dbReference type="SUPFAM" id="SSF55874">
    <property type="entry name" value="ATPase domain of HSP90 chaperone/DNA topoisomerase II/histidine kinase"/>
    <property type="match status" value="1"/>
</dbReference>
<evidence type="ECO:0000256" key="8">
    <source>
        <dbReference type="SAM" id="Phobius"/>
    </source>
</evidence>
<reference evidence="10" key="1">
    <citation type="submission" date="2023-02" db="EMBL/GenBank/DDBJ databases">
        <title>Genome of Flavobacteriaceae gen. nov. sp. strain F89.</title>
        <authorList>
            <person name="Wang Y."/>
        </authorList>
    </citation>
    <scope>NUCLEOTIDE SEQUENCE</scope>
    <source>
        <strain evidence="10">F89</strain>
    </source>
</reference>
<evidence type="ECO:0000313" key="11">
    <source>
        <dbReference type="Proteomes" id="UP001200642"/>
    </source>
</evidence>
<gene>
    <name evidence="10" type="ORF">K8352_04905</name>
</gene>